<dbReference type="EMBL" id="BTSX01000002">
    <property type="protein sequence ID" value="GMS86854.1"/>
    <property type="molecule type" value="Genomic_DNA"/>
</dbReference>
<comment type="caution">
    <text evidence="1">The sequence shown here is derived from an EMBL/GenBank/DDBJ whole genome shotgun (WGS) entry which is preliminary data.</text>
</comment>
<dbReference type="AlphaFoldDB" id="A0AAV5SVE0"/>
<sequence length="385" mass="40790">MPLARSDYRYTRGYKIIRRKVGVYGKGRGSNDDDVITIQSAPLLARDVVDQVDDTMRVAVLVVVPGDQLDEVGVERDAGVRVEDGRVRVRDEVGRDNLVLSVGEHALHRSLGRLLDHLLDGGQVGGLLQTAREVDDRDVGRRHAEGHARQLAVEGGNHLSDGFGGSGRSGDDVLGGSATVAPQLARGAIHRLLRRGGGVHRGHQTLNDAKVVVDDLGEGREAVGGARSVGDDVVVGRVVQLVVDAHHVHRRVSRGRGDDHLLGASLEMGRGLVDGGEHAGRLHDEVGASRSPGDLGRVLAVVHLDPVGALALLRHDQRVSLVRDGALEAAVRRVVVEEVHHVVHVDEGVVDGDDLDRVLLDGGAQHETADAAKSVDSDSGLGHGG</sequence>
<keyword evidence="2" id="KW-1185">Reference proteome</keyword>
<evidence type="ECO:0008006" key="3">
    <source>
        <dbReference type="Google" id="ProtNLM"/>
    </source>
</evidence>
<name>A0AAV5SVE0_9BILA</name>
<accession>A0AAV5SVE0</accession>
<reference evidence="1" key="1">
    <citation type="submission" date="2023-10" db="EMBL/GenBank/DDBJ databases">
        <title>Genome assembly of Pristionchus species.</title>
        <authorList>
            <person name="Yoshida K."/>
            <person name="Sommer R.J."/>
        </authorList>
    </citation>
    <scope>NUCLEOTIDE SEQUENCE</scope>
    <source>
        <strain evidence="1">RS0144</strain>
    </source>
</reference>
<gene>
    <name evidence="1" type="ORF">PENTCL1PPCAC_9029</name>
</gene>
<evidence type="ECO:0000313" key="2">
    <source>
        <dbReference type="Proteomes" id="UP001432027"/>
    </source>
</evidence>
<proteinExistence type="predicted"/>
<organism evidence="1 2">
    <name type="scientific">Pristionchus entomophagus</name>
    <dbReference type="NCBI Taxonomy" id="358040"/>
    <lineage>
        <taxon>Eukaryota</taxon>
        <taxon>Metazoa</taxon>
        <taxon>Ecdysozoa</taxon>
        <taxon>Nematoda</taxon>
        <taxon>Chromadorea</taxon>
        <taxon>Rhabditida</taxon>
        <taxon>Rhabditina</taxon>
        <taxon>Diplogasteromorpha</taxon>
        <taxon>Diplogasteroidea</taxon>
        <taxon>Neodiplogasteridae</taxon>
        <taxon>Pristionchus</taxon>
    </lineage>
</organism>
<protein>
    <recommendedName>
        <fullName evidence="3">Ribosomal protein</fullName>
    </recommendedName>
</protein>
<dbReference type="Proteomes" id="UP001432027">
    <property type="component" value="Unassembled WGS sequence"/>
</dbReference>
<evidence type="ECO:0000313" key="1">
    <source>
        <dbReference type="EMBL" id="GMS86854.1"/>
    </source>
</evidence>